<feature type="transmembrane region" description="Helical" evidence="1">
    <location>
        <begin position="190"/>
        <end position="208"/>
    </location>
</feature>
<feature type="transmembrane region" description="Helical" evidence="1">
    <location>
        <begin position="374"/>
        <end position="394"/>
    </location>
</feature>
<evidence type="ECO:0000256" key="1">
    <source>
        <dbReference type="SAM" id="Phobius"/>
    </source>
</evidence>
<feature type="transmembrane region" description="Helical" evidence="1">
    <location>
        <begin position="220"/>
        <end position="242"/>
    </location>
</feature>
<dbReference type="AlphaFoldDB" id="A0A1M6R283"/>
<keyword evidence="1" id="KW-1133">Transmembrane helix</keyword>
<feature type="transmembrane region" description="Helical" evidence="1">
    <location>
        <begin position="93"/>
        <end position="109"/>
    </location>
</feature>
<feature type="transmembrane region" description="Helical" evidence="1">
    <location>
        <begin position="288"/>
        <end position="309"/>
    </location>
</feature>
<protein>
    <recommendedName>
        <fullName evidence="4">EpsG family protein</fullName>
    </recommendedName>
</protein>
<organism evidence="2 3">
    <name type="scientific">Chryseobacterium polytrichastri</name>
    <dbReference type="NCBI Taxonomy" id="1302687"/>
    <lineage>
        <taxon>Bacteria</taxon>
        <taxon>Pseudomonadati</taxon>
        <taxon>Bacteroidota</taxon>
        <taxon>Flavobacteriia</taxon>
        <taxon>Flavobacteriales</taxon>
        <taxon>Weeksellaceae</taxon>
        <taxon>Chryseobacterium group</taxon>
        <taxon>Chryseobacterium</taxon>
    </lineage>
</organism>
<gene>
    <name evidence="2" type="ORF">SAMN05444267_1002160</name>
</gene>
<feature type="transmembrane region" description="Helical" evidence="1">
    <location>
        <begin position="262"/>
        <end position="281"/>
    </location>
</feature>
<feature type="transmembrane region" description="Helical" evidence="1">
    <location>
        <begin position="344"/>
        <end position="362"/>
    </location>
</feature>
<feature type="transmembrane region" description="Helical" evidence="1">
    <location>
        <begin position="315"/>
        <end position="332"/>
    </location>
</feature>
<keyword evidence="1" id="KW-0812">Transmembrane</keyword>
<keyword evidence="1" id="KW-0472">Membrane</keyword>
<evidence type="ECO:0000313" key="2">
    <source>
        <dbReference type="EMBL" id="SHK26516.1"/>
    </source>
</evidence>
<evidence type="ECO:0008006" key="4">
    <source>
        <dbReference type="Google" id="ProtNLM"/>
    </source>
</evidence>
<accession>A0A1M6R283</accession>
<feature type="transmembrane region" description="Helical" evidence="1">
    <location>
        <begin position="115"/>
        <end position="133"/>
    </location>
</feature>
<sequence length="401" mass="47528">MKGKVLLALLYFYALIFSVLKTIRFPNDWSEAHWMLDYRFGFIKRGLAGQIFGFFFEKNEFSILLVSAVILLILYSCVYFIVLKQTNDSSRNIYRVTFYLIFFLSQYIVLSAHIIGYFDHIIFLFTILIIYLIRRNLIFLSSILVCISLLIHEITFFLTIPISLFAIIIAEMPNEKFSFKEVLNLKLLKKSFLFLAFPVAMMFFLSYYQEIYGKDNYLDLFNYLHGLAFITTDIADLVATSYTEKFTYYLETESKGFFIKMLYHKCFAFSIPILFLLFIVYKEYQRIGLPLFLIFTIAVLAPLLLHFVAWDVYRIWAFPYMTMFLGYWILNLKFKNNTDQPKQFPVSLIIISTLVMFFLAINQPDLFDFEVARFTLIERILMVMPILVGFIFYIKAPKRIF</sequence>
<feature type="transmembrane region" description="Helical" evidence="1">
    <location>
        <begin position="145"/>
        <end position="170"/>
    </location>
</feature>
<dbReference type="EMBL" id="FRAV01000002">
    <property type="protein sequence ID" value="SHK26516.1"/>
    <property type="molecule type" value="Genomic_DNA"/>
</dbReference>
<proteinExistence type="predicted"/>
<evidence type="ECO:0000313" key="3">
    <source>
        <dbReference type="Proteomes" id="UP000184364"/>
    </source>
</evidence>
<feature type="transmembrane region" description="Helical" evidence="1">
    <location>
        <begin position="61"/>
        <end position="81"/>
    </location>
</feature>
<reference evidence="3" key="1">
    <citation type="submission" date="2016-11" db="EMBL/GenBank/DDBJ databases">
        <authorList>
            <person name="Varghese N."/>
            <person name="Submissions S."/>
        </authorList>
    </citation>
    <scope>NUCLEOTIDE SEQUENCE [LARGE SCALE GENOMIC DNA]</scope>
    <source>
        <strain evidence="3">DSM 26899</strain>
    </source>
</reference>
<dbReference type="Proteomes" id="UP000184364">
    <property type="component" value="Unassembled WGS sequence"/>
</dbReference>
<keyword evidence="3" id="KW-1185">Reference proteome</keyword>
<name>A0A1M6R283_9FLAO</name>